<organism evidence="2 3">
    <name type="scientific">Caerostris darwini</name>
    <dbReference type="NCBI Taxonomy" id="1538125"/>
    <lineage>
        <taxon>Eukaryota</taxon>
        <taxon>Metazoa</taxon>
        <taxon>Ecdysozoa</taxon>
        <taxon>Arthropoda</taxon>
        <taxon>Chelicerata</taxon>
        <taxon>Arachnida</taxon>
        <taxon>Araneae</taxon>
        <taxon>Araneomorphae</taxon>
        <taxon>Entelegynae</taxon>
        <taxon>Araneoidea</taxon>
        <taxon>Araneidae</taxon>
        <taxon>Caerostris</taxon>
    </lineage>
</organism>
<protein>
    <submittedName>
        <fullName evidence="2">Uncharacterized protein</fullName>
    </submittedName>
</protein>
<sequence>MRDPKDGPFIHLRDSLTEFEYRPSRSTNLGGDTPLKRLQRGEGDDLRGWGADQAFSMQKRGEIRIPRLIILHIHLFDGNEVLHFARGPRLTLRTLAKETESEEDFNIAEL</sequence>
<evidence type="ECO:0000313" key="3">
    <source>
        <dbReference type="Proteomes" id="UP001054837"/>
    </source>
</evidence>
<gene>
    <name evidence="2" type="ORF">CDAR_176471</name>
</gene>
<reference evidence="2 3" key="1">
    <citation type="submission" date="2021-06" db="EMBL/GenBank/DDBJ databases">
        <title>Caerostris darwini draft genome.</title>
        <authorList>
            <person name="Kono N."/>
            <person name="Arakawa K."/>
        </authorList>
    </citation>
    <scope>NUCLEOTIDE SEQUENCE [LARGE SCALE GENOMIC DNA]</scope>
</reference>
<name>A0AAV4Q7Y6_9ARAC</name>
<dbReference type="EMBL" id="BPLQ01004061">
    <property type="protein sequence ID" value="GIY05170.1"/>
    <property type="molecule type" value="Genomic_DNA"/>
</dbReference>
<evidence type="ECO:0000256" key="1">
    <source>
        <dbReference type="SAM" id="MobiDB-lite"/>
    </source>
</evidence>
<comment type="caution">
    <text evidence="2">The sequence shown here is derived from an EMBL/GenBank/DDBJ whole genome shotgun (WGS) entry which is preliminary data.</text>
</comment>
<accession>A0AAV4Q7Y6</accession>
<proteinExistence type="predicted"/>
<keyword evidence="3" id="KW-1185">Reference proteome</keyword>
<dbReference type="Proteomes" id="UP001054837">
    <property type="component" value="Unassembled WGS sequence"/>
</dbReference>
<evidence type="ECO:0000313" key="2">
    <source>
        <dbReference type="EMBL" id="GIY05170.1"/>
    </source>
</evidence>
<feature type="region of interest" description="Disordered" evidence="1">
    <location>
        <begin position="23"/>
        <end position="44"/>
    </location>
</feature>
<dbReference type="AlphaFoldDB" id="A0AAV4Q7Y6"/>